<reference evidence="2 3" key="1">
    <citation type="submission" date="2021-04" db="EMBL/GenBank/DDBJ databases">
        <title>Draft Genome of Aeromonas popoffii ID682, isolated from a natural water source in Idaho.</title>
        <authorList>
            <person name="Testerman T."/>
            <person name="Graf J."/>
        </authorList>
    </citation>
    <scope>NUCLEOTIDE SEQUENCE [LARGE SCALE GENOMIC DNA]</scope>
    <source>
        <strain evidence="2 3">ID682</strain>
    </source>
</reference>
<name>A0ABS5GR66_9GAMM</name>
<dbReference type="Proteomes" id="UP000675653">
    <property type="component" value="Unassembled WGS sequence"/>
</dbReference>
<sequence length="82" mass="8492">MDCIGSHEASLSVIGRLPPGDIFSVLAEGSGYLYRVKSINLALRASLGQPADKVSTLGKWREQTVTGSQGAPEAPVAEPAAP</sequence>
<dbReference type="RefSeq" id="WP_212513666.1">
    <property type="nucleotide sequence ID" value="NZ_CAWQDX010000050.1"/>
</dbReference>
<evidence type="ECO:0000313" key="2">
    <source>
        <dbReference type="EMBL" id="MBR7629634.1"/>
    </source>
</evidence>
<evidence type="ECO:0000256" key="1">
    <source>
        <dbReference type="SAM" id="MobiDB-lite"/>
    </source>
</evidence>
<evidence type="ECO:0000313" key="3">
    <source>
        <dbReference type="Proteomes" id="UP000675653"/>
    </source>
</evidence>
<comment type="caution">
    <text evidence="2">The sequence shown here is derived from an EMBL/GenBank/DDBJ whole genome shotgun (WGS) entry which is preliminary data.</text>
</comment>
<proteinExistence type="predicted"/>
<feature type="compositionally biased region" description="Low complexity" evidence="1">
    <location>
        <begin position="71"/>
        <end position="82"/>
    </location>
</feature>
<gene>
    <name evidence="2" type="ORF">KAT72_11505</name>
</gene>
<dbReference type="EMBL" id="JAGRZL010000028">
    <property type="protein sequence ID" value="MBR7629634.1"/>
    <property type="molecule type" value="Genomic_DNA"/>
</dbReference>
<feature type="region of interest" description="Disordered" evidence="1">
    <location>
        <begin position="61"/>
        <end position="82"/>
    </location>
</feature>
<keyword evidence="3" id="KW-1185">Reference proteome</keyword>
<organism evidence="2 3">
    <name type="scientific">Aeromonas popoffii</name>
    <dbReference type="NCBI Taxonomy" id="70856"/>
    <lineage>
        <taxon>Bacteria</taxon>
        <taxon>Pseudomonadati</taxon>
        <taxon>Pseudomonadota</taxon>
        <taxon>Gammaproteobacteria</taxon>
        <taxon>Aeromonadales</taxon>
        <taxon>Aeromonadaceae</taxon>
        <taxon>Aeromonas</taxon>
    </lineage>
</organism>
<protein>
    <submittedName>
        <fullName evidence="2">Uncharacterized protein</fullName>
    </submittedName>
</protein>
<accession>A0ABS5GR66</accession>